<dbReference type="GO" id="GO:0004170">
    <property type="term" value="F:dUTP diphosphatase activity"/>
    <property type="evidence" value="ECO:0007669"/>
    <property type="project" value="UniProtKB-EC"/>
</dbReference>
<dbReference type="PROSITE" id="PS00903">
    <property type="entry name" value="CYT_DCMP_DEAMINASES_1"/>
    <property type="match status" value="1"/>
</dbReference>
<dbReference type="InterPro" id="IPR016193">
    <property type="entry name" value="Cytidine_deaminase-like"/>
</dbReference>
<organism evidence="9 10">
    <name type="scientific">Candidatus Berkelbacteria bacterium Licking1014_96</name>
    <dbReference type="NCBI Taxonomy" id="2017149"/>
    <lineage>
        <taxon>Bacteria</taxon>
        <taxon>Candidatus Berkelbacteria</taxon>
    </lineage>
</organism>
<dbReference type="PROSITE" id="PS51747">
    <property type="entry name" value="CYT_DCMP_DEAMINASES_2"/>
    <property type="match status" value="1"/>
</dbReference>
<dbReference type="EC" id="3.6.1.23" evidence="2"/>
<protein>
    <recommendedName>
        <fullName evidence="2">dUTP diphosphatase</fullName>
        <ecNumber evidence="2">3.6.1.23</ecNumber>
    </recommendedName>
</protein>
<dbReference type="InterPro" id="IPR029054">
    <property type="entry name" value="dUTPase-like"/>
</dbReference>
<name>A0A554LCK3_9BACT</name>
<dbReference type="InterPro" id="IPR036157">
    <property type="entry name" value="dUTPase-like_sf"/>
</dbReference>
<dbReference type="InterPro" id="IPR008181">
    <property type="entry name" value="dUTPase"/>
</dbReference>
<keyword evidence="5" id="KW-0862">Zinc</keyword>
<evidence type="ECO:0000256" key="1">
    <source>
        <dbReference type="ARBA" id="ARBA00006581"/>
    </source>
</evidence>
<evidence type="ECO:0000256" key="3">
    <source>
        <dbReference type="ARBA" id="ARBA00022723"/>
    </source>
</evidence>
<accession>A0A554LCK3</accession>
<reference evidence="9 10" key="1">
    <citation type="submission" date="2017-07" db="EMBL/GenBank/DDBJ databases">
        <title>Mechanisms for carbon and nitrogen cycling indicate functional differentiation within the Candidate Phyla Radiation.</title>
        <authorList>
            <person name="Danczak R.E."/>
            <person name="Johnston M.D."/>
            <person name="Kenah C."/>
            <person name="Slattery M."/>
            <person name="Wrighton K.C."/>
            <person name="Wilkins M.J."/>
        </authorList>
    </citation>
    <scope>NUCLEOTIDE SEQUENCE [LARGE SCALE GENOMIC DNA]</scope>
    <source>
        <strain evidence="9">Licking1014_96</strain>
    </source>
</reference>
<dbReference type="Proteomes" id="UP000318296">
    <property type="component" value="Unassembled WGS sequence"/>
</dbReference>
<dbReference type="InterPro" id="IPR002125">
    <property type="entry name" value="CMP_dCMP_dom"/>
</dbReference>
<dbReference type="GO" id="GO:0006226">
    <property type="term" value="P:dUMP biosynthetic process"/>
    <property type="evidence" value="ECO:0007669"/>
    <property type="project" value="InterPro"/>
</dbReference>
<dbReference type="SUPFAM" id="SSF53927">
    <property type="entry name" value="Cytidine deaminase-like"/>
    <property type="match status" value="1"/>
</dbReference>
<keyword evidence="3" id="KW-0479">Metal-binding</keyword>
<dbReference type="NCBIfam" id="NF001862">
    <property type="entry name" value="PRK00601.1"/>
    <property type="match status" value="1"/>
</dbReference>
<evidence type="ECO:0000256" key="5">
    <source>
        <dbReference type="ARBA" id="ARBA00022833"/>
    </source>
</evidence>
<dbReference type="InterPro" id="IPR033704">
    <property type="entry name" value="dUTPase_trimeric"/>
</dbReference>
<dbReference type="EMBL" id="VMGH01000072">
    <property type="protein sequence ID" value="TSC90626.1"/>
    <property type="molecule type" value="Genomic_DNA"/>
</dbReference>
<gene>
    <name evidence="9" type="ORF">CEN92_437</name>
</gene>
<evidence type="ECO:0000256" key="7">
    <source>
        <dbReference type="ARBA" id="ARBA00047686"/>
    </source>
</evidence>
<keyword evidence="6" id="KW-0546">Nucleotide metabolism</keyword>
<sequence length="366" mass="39747">MPASPQRLSAVKVRLLYPDAKCPVRASDGAVGYDLYVHHLYTDANRTGIIEMNARGEGKPVVIKPGEQMLFGIGVCFAFPAGFEGQIRPRSGWANRFRIELGNTPGTLDFDYEGDLGLLVTNKGDKPVKIYKGDRLAQLIWNAVELPQLIVVNDEKQMVRGSRRGPGGFGSTGFFGGGLGTKAYERAVKRIDVYCMKVALAASALSECARGCPVDEKGKPKRNRQGNLIGQKRRFGAVFARGKQIVGAGFNDPVEGFWPCLEKGCYRDIHEIPSGEKLELCSAVHAEQDAINNAASNEGGLLGTTLYVTSAPCIMCAKQIVGLGLEALVVLKGVYPDERGLRIVEAEGLHVRFVEPKDVKIPRISK</sequence>
<dbReference type="Pfam" id="PF00692">
    <property type="entry name" value="dUTPase"/>
    <property type="match status" value="1"/>
</dbReference>
<keyword evidence="4" id="KW-0378">Hydrolase</keyword>
<evidence type="ECO:0000313" key="9">
    <source>
        <dbReference type="EMBL" id="TSC90626.1"/>
    </source>
</evidence>
<dbReference type="CDD" id="cd07557">
    <property type="entry name" value="trimeric_dUTPase"/>
    <property type="match status" value="1"/>
</dbReference>
<evidence type="ECO:0000256" key="6">
    <source>
        <dbReference type="ARBA" id="ARBA00023080"/>
    </source>
</evidence>
<comment type="caution">
    <text evidence="9">The sequence shown here is derived from an EMBL/GenBank/DDBJ whole genome shotgun (WGS) entry which is preliminary data.</text>
</comment>
<evidence type="ECO:0000259" key="8">
    <source>
        <dbReference type="PROSITE" id="PS51747"/>
    </source>
</evidence>
<proteinExistence type="inferred from homology"/>
<dbReference type="InterPro" id="IPR016192">
    <property type="entry name" value="APOBEC/CMP_deaminase_Zn-bd"/>
</dbReference>
<dbReference type="Gene3D" id="3.40.140.10">
    <property type="entry name" value="Cytidine Deaminase, domain 2"/>
    <property type="match status" value="1"/>
</dbReference>
<comment type="catalytic activity">
    <reaction evidence="7">
        <text>dUTP + H2O = dUMP + diphosphate + H(+)</text>
        <dbReference type="Rhea" id="RHEA:10248"/>
        <dbReference type="ChEBI" id="CHEBI:15377"/>
        <dbReference type="ChEBI" id="CHEBI:15378"/>
        <dbReference type="ChEBI" id="CHEBI:33019"/>
        <dbReference type="ChEBI" id="CHEBI:61555"/>
        <dbReference type="ChEBI" id="CHEBI:246422"/>
        <dbReference type="EC" id="3.6.1.23"/>
    </reaction>
</comment>
<evidence type="ECO:0000313" key="10">
    <source>
        <dbReference type="Proteomes" id="UP000318296"/>
    </source>
</evidence>
<comment type="similarity">
    <text evidence="1">Belongs to the dUTPase family.</text>
</comment>
<dbReference type="AlphaFoldDB" id="A0A554LCK3"/>
<dbReference type="PANTHER" id="PTHR11241">
    <property type="entry name" value="DEOXYURIDINE 5'-TRIPHOSPHATE NUCLEOTIDOHYDROLASE"/>
    <property type="match status" value="1"/>
</dbReference>
<evidence type="ECO:0000256" key="4">
    <source>
        <dbReference type="ARBA" id="ARBA00022801"/>
    </source>
</evidence>
<dbReference type="Pfam" id="PF00383">
    <property type="entry name" value="dCMP_cyt_deam_1"/>
    <property type="match status" value="1"/>
</dbReference>
<dbReference type="Gene3D" id="2.70.40.10">
    <property type="match status" value="1"/>
</dbReference>
<dbReference type="SUPFAM" id="SSF51283">
    <property type="entry name" value="dUTPase-like"/>
    <property type="match status" value="1"/>
</dbReference>
<evidence type="ECO:0000256" key="2">
    <source>
        <dbReference type="ARBA" id="ARBA00012379"/>
    </source>
</evidence>
<dbReference type="GO" id="GO:0008270">
    <property type="term" value="F:zinc ion binding"/>
    <property type="evidence" value="ECO:0007669"/>
    <property type="project" value="InterPro"/>
</dbReference>
<dbReference type="GO" id="GO:0000287">
    <property type="term" value="F:magnesium ion binding"/>
    <property type="evidence" value="ECO:0007669"/>
    <property type="project" value="InterPro"/>
</dbReference>
<dbReference type="PANTHER" id="PTHR11241:SF0">
    <property type="entry name" value="DEOXYURIDINE 5'-TRIPHOSPHATE NUCLEOTIDOHYDROLASE"/>
    <property type="match status" value="1"/>
</dbReference>
<feature type="domain" description="CMP/dCMP-type deaminase" evidence="8">
    <location>
        <begin position="190"/>
        <end position="345"/>
    </location>
</feature>
<dbReference type="GO" id="GO:0046081">
    <property type="term" value="P:dUTP catabolic process"/>
    <property type="evidence" value="ECO:0007669"/>
    <property type="project" value="InterPro"/>
</dbReference>